<dbReference type="InterPro" id="IPR008490">
    <property type="entry name" value="Transposase_InsH_N"/>
</dbReference>
<dbReference type="EMBL" id="VSSQ01031642">
    <property type="protein sequence ID" value="MPM82608.1"/>
    <property type="molecule type" value="Genomic_DNA"/>
</dbReference>
<dbReference type="Pfam" id="PF01609">
    <property type="entry name" value="DDE_Tnp_1"/>
    <property type="match status" value="1"/>
</dbReference>
<sequence>MTKQASFSELEYAAKKKQTRRDRFLAEIEAITPWAELERTITPFYPSSGGRGRPPIGLTRMLRMYVAQQCFGLSDEGVEDALYDSQAIRRFVGIDLAREAAPDATTLLKFRRLLEAHQLTESIFNTINAHLAEKGLLLREGTIVDATLIAAPPSTKNREGKRDEEMHQAKKGSQWHFGMKAHIGVDAKSGLVHTVIGTAANVSDITQAQALLHGDETDAFGDAAYQGIEKRAESQEVPVNWHVAMRPGKRKALPGTSLGDLLERIEHAKASIRAKVEHPFHVVKNLFRHRKTRYRGLAKNTAQLFSLFGFANLVLARRWLLEANTQGAS</sequence>
<reference evidence="6" key="1">
    <citation type="submission" date="2019-08" db="EMBL/GenBank/DDBJ databases">
        <authorList>
            <person name="Kucharzyk K."/>
            <person name="Murdoch R.W."/>
            <person name="Higgins S."/>
            <person name="Loffler F."/>
        </authorList>
    </citation>
    <scope>NUCLEOTIDE SEQUENCE</scope>
</reference>
<organism evidence="6">
    <name type="scientific">bioreactor metagenome</name>
    <dbReference type="NCBI Taxonomy" id="1076179"/>
    <lineage>
        <taxon>unclassified sequences</taxon>
        <taxon>metagenomes</taxon>
        <taxon>ecological metagenomes</taxon>
    </lineage>
</organism>
<dbReference type="NCBIfam" id="NF033581">
    <property type="entry name" value="transpos_IS5_4"/>
    <property type="match status" value="1"/>
</dbReference>
<dbReference type="PANTHER" id="PTHR35604">
    <property type="entry name" value="TRANSPOSASE INSH FOR INSERTION SEQUENCE ELEMENT IS5A-RELATED"/>
    <property type="match status" value="1"/>
</dbReference>
<comment type="caution">
    <text evidence="6">The sequence shown here is derived from an EMBL/GenBank/DDBJ whole genome shotgun (WGS) entry which is preliminary data.</text>
</comment>
<feature type="domain" description="Transposase IS4-like" evidence="4">
    <location>
        <begin position="139"/>
        <end position="313"/>
    </location>
</feature>
<dbReference type="InterPro" id="IPR002559">
    <property type="entry name" value="Transposase_11"/>
</dbReference>
<keyword evidence="3" id="KW-0233">DNA recombination</keyword>
<name>A0A645D0G5_9ZZZZ</name>
<gene>
    <name evidence="6" type="ORF">SDC9_129669</name>
</gene>
<comment type="function">
    <text evidence="1">Involved in the transposition of the insertion sequence IS5.</text>
</comment>
<dbReference type="GO" id="GO:0006313">
    <property type="term" value="P:DNA transposition"/>
    <property type="evidence" value="ECO:0007669"/>
    <property type="project" value="InterPro"/>
</dbReference>
<evidence type="ECO:0000259" key="4">
    <source>
        <dbReference type="Pfam" id="PF01609"/>
    </source>
</evidence>
<evidence type="ECO:0000259" key="5">
    <source>
        <dbReference type="Pfam" id="PF05598"/>
    </source>
</evidence>
<evidence type="ECO:0000313" key="6">
    <source>
        <dbReference type="EMBL" id="MPM82608.1"/>
    </source>
</evidence>
<dbReference type="Pfam" id="PF05598">
    <property type="entry name" value="DUF772"/>
    <property type="match status" value="1"/>
</dbReference>
<evidence type="ECO:0000256" key="1">
    <source>
        <dbReference type="ARBA" id="ARBA00003544"/>
    </source>
</evidence>
<evidence type="ECO:0000256" key="2">
    <source>
        <dbReference type="ARBA" id="ARBA00023125"/>
    </source>
</evidence>
<accession>A0A645D0G5</accession>
<proteinExistence type="predicted"/>
<dbReference type="InterPro" id="IPR047959">
    <property type="entry name" value="Transpos_IS5"/>
</dbReference>
<dbReference type="GO" id="GO:0003677">
    <property type="term" value="F:DNA binding"/>
    <property type="evidence" value="ECO:0007669"/>
    <property type="project" value="UniProtKB-KW"/>
</dbReference>
<evidence type="ECO:0000256" key="3">
    <source>
        <dbReference type="ARBA" id="ARBA00023172"/>
    </source>
</evidence>
<feature type="domain" description="Transposase InsH N-terminal" evidence="5">
    <location>
        <begin position="16"/>
        <end position="112"/>
    </location>
</feature>
<keyword evidence="2" id="KW-0238">DNA-binding</keyword>
<protein>
    <submittedName>
        <fullName evidence="6">IS5 family transposase IS52</fullName>
    </submittedName>
</protein>
<dbReference type="GO" id="GO:0004803">
    <property type="term" value="F:transposase activity"/>
    <property type="evidence" value="ECO:0007669"/>
    <property type="project" value="InterPro"/>
</dbReference>
<dbReference type="AlphaFoldDB" id="A0A645D0G5"/>
<dbReference type="PANTHER" id="PTHR35604:SF2">
    <property type="entry name" value="TRANSPOSASE INSH FOR INSERTION SEQUENCE ELEMENT IS5A-RELATED"/>
    <property type="match status" value="1"/>
</dbReference>